<sequence>MTSSSASSSSAILPPRSTTDDDVPSPPDSPYPFFATKTKISMSPTTAGKPTVDAQMEKWIAQRIQQTRKKAREEQRRTKKTRSVGASEGHQIILIHWIYGSPVPIFQYGFDDGCAMTPREFCTAVMRTVARDPKPEFVVFDRELRRYLDTNFDPKSLPEDVIVELSAKSAAESSQRLQHPP</sequence>
<evidence type="ECO:0000313" key="2">
    <source>
        <dbReference type="EMBL" id="OAP54130.1"/>
    </source>
</evidence>
<dbReference type="Proteomes" id="UP000078343">
    <property type="component" value="Unassembled WGS sequence"/>
</dbReference>
<evidence type="ECO:0000313" key="3">
    <source>
        <dbReference type="Proteomes" id="UP000078343"/>
    </source>
</evidence>
<dbReference type="AlphaFoldDB" id="A0A178Z2Y5"/>
<comment type="caution">
    <text evidence="2">The sequence shown here is derived from an EMBL/GenBank/DDBJ whole genome shotgun (WGS) entry which is preliminary data.</text>
</comment>
<gene>
    <name evidence="2" type="ORF">AYL99_11665</name>
</gene>
<name>A0A178Z2Y5_9EURO</name>
<dbReference type="GeneID" id="30015833"/>
<keyword evidence="3" id="KW-1185">Reference proteome</keyword>
<dbReference type="EMBL" id="LVYI01000015">
    <property type="protein sequence ID" value="OAP54130.1"/>
    <property type="molecule type" value="Genomic_DNA"/>
</dbReference>
<reference evidence="2 3" key="1">
    <citation type="submission" date="2016-04" db="EMBL/GenBank/DDBJ databases">
        <title>Draft genome of Fonsecaea erecta CBS 125763.</title>
        <authorList>
            <person name="Weiss V.A."/>
            <person name="Vicente V.A."/>
            <person name="Raittz R.T."/>
            <person name="Moreno L.F."/>
            <person name="De Souza E.M."/>
            <person name="Pedrosa F.O."/>
            <person name="Steffens M.B."/>
            <person name="Faoro H."/>
            <person name="Tadra-Sfeir M.Z."/>
            <person name="Najafzadeh M.J."/>
            <person name="Felipe M.S."/>
            <person name="Teixeira M."/>
            <person name="Sun J."/>
            <person name="Xi L."/>
            <person name="Gomes R."/>
            <person name="De Azevedo C.M."/>
            <person name="Salgado C.G."/>
            <person name="Da Silva M.B."/>
            <person name="Nascimento M.F."/>
            <person name="Queiroz-Telles F."/>
            <person name="Attili D.S."/>
            <person name="Gorbushina A."/>
        </authorList>
    </citation>
    <scope>NUCLEOTIDE SEQUENCE [LARGE SCALE GENOMIC DNA]</scope>
    <source>
        <strain evidence="2 3">CBS 125763</strain>
    </source>
</reference>
<dbReference type="RefSeq" id="XP_018687497.1">
    <property type="nucleotide sequence ID" value="XM_018843170.1"/>
</dbReference>
<protein>
    <submittedName>
        <fullName evidence="2">Uncharacterized protein</fullName>
    </submittedName>
</protein>
<organism evidence="2 3">
    <name type="scientific">Fonsecaea erecta</name>
    <dbReference type="NCBI Taxonomy" id="1367422"/>
    <lineage>
        <taxon>Eukaryota</taxon>
        <taxon>Fungi</taxon>
        <taxon>Dikarya</taxon>
        <taxon>Ascomycota</taxon>
        <taxon>Pezizomycotina</taxon>
        <taxon>Eurotiomycetes</taxon>
        <taxon>Chaetothyriomycetidae</taxon>
        <taxon>Chaetothyriales</taxon>
        <taxon>Herpotrichiellaceae</taxon>
        <taxon>Fonsecaea</taxon>
    </lineage>
</organism>
<feature type="compositionally biased region" description="Polar residues" evidence="1">
    <location>
        <begin position="38"/>
        <end position="48"/>
    </location>
</feature>
<feature type="region of interest" description="Disordered" evidence="1">
    <location>
        <begin position="1"/>
        <end position="51"/>
    </location>
</feature>
<evidence type="ECO:0000256" key="1">
    <source>
        <dbReference type="SAM" id="MobiDB-lite"/>
    </source>
</evidence>
<accession>A0A178Z2Y5</accession>
<feature type="compositionally biased region" description="Low complexity" evidence="1">
    <location>
        <begin position="1"/>
        <end position="17"/>
    </location>
</feature>
<proteinExistence type="predicted"/>